<evidence type="ECO:0000313" key="1">
    <source>
        <dbReference type="EMBL" id="RGT52910.1"/>
    </source>
</evidence>
<dbReference type="Proteomes" id="UP000291191">
    <property type="component" value="Unassembled WGS sequence"/>
</dbReference>
<comment type="caution">
    <text evidence="2">The sequence shown here is derived from an EMBL/GenBank/DDBJ whole genome shotgun (WGS) entry which is preliminary data.</text>
</comment>
<name>A0A415NAC6_9BACE</name>
<reference evidence="3 6" key="2">
    <citation type="journal article" date="2019" name="Science, e1252229">
        <title>Invertible promoters mediate bacterial phase variation, antibiotic resistance, and host adaptation in the gut.</title>
        <authorList>
            <person name="Jiang X."/>
            <person name="Hall A.B."/>
            <person name="Arthur T.D."/>
            <person name="Plichta D.R."/>
            <person name="Covington C.T."/>
            <person name="Poyet M."/>
            <person name="Crothers J."/>
            <person name="Moses P.L."/>
            <person name="Tolonen A.C."/>
            <person name="Vlamakis H."/>
            <person name="Alm E.J."/>
            <person name="Xavier R.J."/>
        </authorList>
    </citation>
    <scope>NUCLEOTIDE SEQUENCE [LARGE SCALE GENOMIC DNA]</scope>
    <source>
        <strain evidence="3">Bf_0095</strain>
        <strain evidence="6">bf_0095</strain>
    </source>
</reference>
<reference evidence="4 5" key="1">
    <citation type="submission" date="2018-08" db="EMBL/GenBank/DDBJ databases">
        <title>A genome reference for cultivated species of the human gut microbiota.</title>
        <authorList>
            <person name="Zou Y."/>
            <person name="Xue W."/>
            <person name="Luo G."/>
        </authorList>
    </citation>
    <scope>NUCLEOTIDE SEQUENCE [LARGE SCALE GENOMIC DNA]</scope>
    <source>
        <strain evidence="1 4">AF19-10AC</strain>
        <strain evidence="2 5">AF36-16BH</strain>
    </source>
</reference>
<sequence length="77" mass="8749">MNQSIYSRSTGFYRQRYNGPEINLWDLVCFTGLIGKIFFPSWRNIFSQVGKKQSSAKLAKLANLQVVTATAPKVLCF</sequence>
<evidence type="ECO:0000313" key="4">
    <source>
        <dbReference type="Proteomes" id="UP000284772"/>
    </source>
</evidence>
<protein>
    <submittedName>
        <fullName evidence="2">Uncharacterized protein</fullName>
    </submittedName>
</protein>
<evidence type="ECO:0000313" key="5">
    <source>
        <dbReference type="Proteomes" id="UP000285013"/>
    </source>
</evidence>
<evidence type="ECO:0000313" key="2">
    <source>
        <dbReference type="EMBL" id="RHL93554.1"/>
    </source>
</evidence>
<keyword evidence="6" id="KW-1185">Reference proteome</keyword>
<gene>
    <name evidence="1" type="ORF">DWX27_10555</name>
    <name evidence="2" type="ORF">DWZ95_09560</name>
    <name evidence="3" type="ORF">EAJ06_07455</name>
</gene>
<dbReference type="EMBL" id="QRPE01000008">
    <property type="protein sequence ID" value="RHL93554.1"/>
    <property type="molecule type" value="Genomic_DNA"/>
</dbReference>
<dbReference type="EMBL" id="RCXO01000007">
    <property type="protein sequence ID" value="RYT81162.1"/>
    <property type="molecule type" value="Genomic_DNA"/>
</dbReference>
<evidence type="ECO:0000313" key="6">
    <source>
        <dbReference type="Proteomes" id="UP000291191"/>
    </source>
</evidence>
<accession>A0A415NAC6</accession>
<dbReference type="Proteomes" id="UP000285013">
    <property type="component" value="Unassembled WGS sequence"/>
</dbReference>
<dbReference type="EMBL" id="QRWT01000008">
    <property type="protein sequence ID" value="RGT52910.1"/>
    <property type="molecule type" value="Genomic_DNA"/>
</dbReference>
<dbReference type="AlphaFoldDB" id="A0A415NAC6"/>
<organism evidence="2 5">
    <name type="scientific">Bacteroides intestinalis</name>
    <dbReference type="NCBI Taxonomy" id="329854"/>
    <lineage>
        <taxon>Bacteria</taxon>
        <taxon>Pseudomonadati</taxon>
        <taxon>Bacteroidota</taxon>
        <taxon>Bacteroidia</taxon>
        <taxon>Bacteroidales</taxon>
        <taxon>Bacteroidaceae</taxon>
        <taxon>Bacteroides</taxon>
    </lineage>
</organism>
<evidence type="ECO:0000313" key="3">
    <source>
        <dbReference type="EMBL" id="RYT81162.1"/>
    </source>
</evidence>
<dbReference type="Proteomes" id="UP000284772">
    <property type="component" value="Unassembled WGS sequence"/>
</dbReference>
<proteinExistence type="predicted"/>